<sequence>MISSNASTQKKPQVNSALIKALVHVPATTMAHRISQQNTQLITTTAYNPHGLQLPIILEDQTEAPKDSLSIVTHQQSTPMLNQSPDTQGLKRRPEACSCLFTSELEDSWLQSISITNDKALVQALDLRTFVLPDTKQQHLDQSPWLQEAMICSTTLQEKKASTTVIEIASGWSDLHHDVGLPTRRINEPSNMDIPASSPSQWVFQTEATMKTLPKVNF</sequence>
<evidence type="ECO:0000313" key="1">
    <source>
        <dbReference type="EMBL" id="KAJ1082238.1"/>
    </source>
</evidence>
<comment type="caution">
    <text evidence="1">The sequence shown here is derived from an EMBL/GenBank/DDBJ whole genome shotgun (WGS) entry which is preliminary data.</text>
</comment>
<accession>A0AAV7KTF9</accession>
<proteinExistence type="predicted"/>
<keyword evidence="2" id="KW-1185">Reference proteome</keyword>
<reference evidence="1" key="1">
    <citation type="journal article" date="2022" name="bioRxiv">
        <title>Sequencing and chromosome-scale assembly of the giantPleurodeles waltlgenome.</title>
        <authorList>
            <person name="Brown T."/>
            <person name="Elewa A."/>
            <person name="Iarovenko S."/>
            <person name="Subramanian E."/>
            <person name="Araus A.J."/>
            <person name="Petzold A."/>
            <person name="Susuki M."/>
            <person name="Suzuki K.-i.T."/>
            <person name="Hayashi T."/>
            <person name="Toyoda A."/>
            <person name="Oliveira C."/>
            <person name="Osipova E."/>
            <person name="Leigh N.D."/>
            <person name="Simon A."/>
            <person name="Yun M.H."/>
        </authorList>
    </citation>
    <scope>NUCLEOTIDE SEQUENCE</scope>
    <source>
        <strain evidence="1">20211129_DDA</strain>
        <tissue evidence="1">Liver</tissue>
    </source>
</reference>
<name>A0AAV7KTF9_PLEWA</name>
<gene>
    <name evidence="1" type="ORF">NDU88_002406</name>
</gene>
<organism evidence="1 2">
    <name type="scientific">Pleurodeles waltl</name>
    <name type="common">Iberian ribbed newt</name>
    <dbReference type="NCBI Taxonomy" id="8319"/>
    <lineage>
        <taxon>Eukaryota</taxon>
        <taxon>Metazoa</taxon>
        <taxon>Chordata</taxon>
        <taxon>Craniata</taxon>
        <taxon>Vertebrata</taxon>
        <taxon>Euteleostomi</taxon>
        <taxon>Amphibia</taxon>
        <taxon>Batrachia</taxon>
        <taxon>Caudata</taxon>
        <taxon>Salamandroidea</taxon>
        <taxon>Salamandridae</taxon>
        <taxon>Pleurodelinae</taxon>
        <taxon>Pleurodeles</taxon>
    </lineage>
</organism>
<evidence type="ECO:0000313" key="2">
    <source>
        <dbReference type="Proteomes" id="UP001066276"/>
    </source>
</evidence>
<dbReference type="AlphaFoldDB" id="A0AAV7KTF9"/>
<dbReference type="EMBL" id="JANPWB010000016">
    <property type="protein sequence ID" value="KAJ1082238.1"/>
    <property type="molecule type" value="Genomic_DNA"/>
</dbReference>
<dbReference type="Proteomes" id="UP001066276">
    <property type="component" value="Chromosome 12"/>
</dbReference>
<protein>
    <submittedName>
        <fullName evidence="1">Uncharacterized protein</fullName>
    </submittedName>
</protein>